<feature type="non-terminal residue" evidence="1">
    <location>
        <position position="1"/>
    </location>
</feature>
<dbReference type="Pfam" id="PF13489">
    <property type="entry name" value="Methyltransf_23"/>
    <property type="match status" value="1"/>
</dbReference>
<reference evidence="1" key="1">
    <citation type="journal article" date="2014" name="Front. Microbiol.">
        <title>High frequency of phylogenetically diverse reductive dehalogenase-homologous genes in deep subseafloor sedimentary metagenomes.</title>
        <authorList>
            <person name="Kawai M."/>
            <person name="Futagami T."/>
            <person name="Toyoda A."/>
            <person name="Takaki Y."/>
            <person name="Nishi S."/>
            <person name="Hori S."/>
            <person name="Arai W."/>
            <person name="Tsubouchi T."/>
            <person name="Morono Y."/>
            <person name="Uchiyama I."/>
            <person name="Ito T."/>
            <person name="Fujiyama A."/>
            <person name="Inagaki F."/>
            <person name="Takami H."/>
        </authorList>
    </citation>
    <scope>NUCLEOTIDE SEQUENCE</scope>
    <source>
        <strain evidence="1">Expedition CK06-06</strain>
    </source>
</reference>
<protein>
    <recommendedName>
        <fullName evidence="2">Methyltransferase domain-containing protein</fullName>
    </recommendedName>
</protein>
<dbReference type="Gene3D" id="3.90.550.10">
    <property type="entry name" value="Spore Coat Polysaccharide Biosynthesis Protein SpsA, Chain A"/>
    <property type="match status" value="1"/>
</dbReference>
<dbReference type="InterPro" id="IPR029063">
    <property type="entry name" value="SAM-dependent_MTases_sf"/>
</dbReference>
<organism evidence="1">
    <name type="scientific">marine sediment metagenome</name>
    <dbReference type="NCBI Taxonomy" id="412755"/>
    <lineage>
        <taxon>unclassified sequences</taxon>
        <taxon>metagenomes</taxon>
        <taxon>ecological metagenomes</taxon>
    </lineage>
</organism>
<feature type="non-terminal residue" evidence="1">
    <location>
        <position position="303"/>
    </location>
</feature>
<dbReference type="EMBL" id="BARU01016856">
    <property type="protein sequence ID" value="GAH53407.1"/>
    <property type="molecule type" value="Genomic_DNA"/>
</dbReference>
<dbReference type="CDD" id="cd02440">
    <property type="entry name" value="AdoMet_MTases"/>
    <property type="match status" value="1"/>
</dbReference>
<evidence type="ECO:0008006" key="2">
    <source>
        <dbReference type="Google" id="ProtNLM"/>
    </source>
</evidence>
<dbReference type="SUPFAM" id="SSF53335">
    <property type="entry name" value="S-adenosyl-L-methionine-dependent methyltransferases"/>
    <property type="match status" value="1"/>
</dbReference>
<evidence type="ECO:0000313" key="1">
    <source>
        <dbReference type="EMBL" id="GAH53407.1"/>
    </source>
</evidence>
<dbReference type="Gene3D" id="3.40.50.150">
    <property type="entry name" value="Vaccinia Virus protein VP39"/>
    <property type="match status" value="1"/>
</dbReference>
<gene>
    <name evidence="1" type="ORF">S03H2_27994</name>
</gene>
<comment type="caution">
    <text evidence="1">The sequence shown here is derived from an EMBL/GenBank/DDBJ whole genome shotgun (WGS) entry which is preliminary data.</text>
</comment>
<proteinExistence type="predicted"/>
<dbReference type="SUPFAM" id="SSF53448">
    <property type="entry name" value="Nucleotide-diphospho-sugar transferases"/>
    <property type="match status" value="1"/>
</dbReference>
<sequence>KKGLALKDGMPLYKYSGNKILTFLQNKILNSNLSEFHSGYRAYSVKALKKIPLQRNTNDFHFDTQIIIQLLCNNNRIMEIPIPTYYGNEIRHFHGLKYAKNVLVTSLLSKLHSLYILYQREYDINKNKNYYLPKLGYTSSHTMALDTIKKNSKVLDLGCGNGFLEKELKKMRCYTTGVDQIKELNNEYFNDFIQLDLNNAEKLPKLNQFDYILMLDIIEHLDDPELLLDKIREKIKLKSPIVIITTPNIAFLFTRLQLLFSNFNYGKQGILDLTHKRLFTFKSLIKLCEASGYKIKKISGIPA</sequence>
<accession>X1G823</accession>
<dbReference type="InterPro" id="IPR029044">
    <property type="entry name" value="Nucleotide-diphossugar_trans"/>
</dbReference>
<dbReference type="AlphaFoldDB" id="X1G823"/>
<name>X1G823_9ZZZZ</name>